<protein>
    <recommendedName>
        <fullName evidence="4">Transcriptional regulator</fullName>
    </recommendedName>
</protein>
<evidence type="ECO:0000313" key="3">
    <source>
        <dbReference type="Proteomes" id="UP001515480"/>
    </source>
</evidence>
<feature type="signal peptide" evidence="1">
    <location>
        <begin position="1"/>
        <end position="19"/>
    </location>
</feature>
<dbReference type="EMBL" id="JBGBPQ010000005">
    <property type="protein sequence ID" value="KAL1524430.1"/>
    <property type="molecule type" value="Genomic_DNA"/>
</dbReference>
<gene>
    <name evidence="2" type="ORF">AB1Y20_019325</name>
</gene>
<dbReference type="SUPFAM" id="SSF143456">
    <property type="entry name" value="VC0467-like"/>
    <property type="match status" value="1"/>
</dbReference>
<reference evidence="2 3" key="1">
    <citation type="journal article" date="2024" name="Science">
        <title>Giant polyketide synthase enzymes in the biosynthesis of giant marine polyether toxins.</title>
        <authorList>
            <person name="Fallon T.R."/>
            <person name="Shende V.V."/>
            <person name="Wierzbicki I.H."/>
            <person name="Pendleton A.L."/>
            <person name="Watervoot N.F."/>
            <person name="Auber R.P."/>
            <person name="Gonzalez D.J."/>
            <person name="Wisecaver J.H."/>
            <person name="Moore B.S."/>
        </authorList>
    </citation>
    <scope>NUCLEOTIDE SEQUENCE [LARGE SCALE GENOMIC DNA]</scope>
    <source>
        <strain evidence="2 3">12B1</strain>
    </source>
</reference>
<dbReference type="Gene3D" id="3.40.1740.10">
    <property type="entry name" value="VC0467-like"/>
    <property type="match status" value="1"/>
</dbReference>
<evidence type="ECO:0000256" key="1">
    <source>
        <dbReference type="SAM" id="SignalP"/>
    </source>
</evidence>
<keyword evidence="1" id="KW-0732">Signal</keyword>
<evidence type="ECO:0000313" key="2">
    <source>
        <dbReference type="EMBL" id="KAL1524430.1"/>
    </source>
</evidence>
<dbReference type="Pfam" id="PF02622">
    <property type="entry name" value="DUF179"/>
    <property type="match status" value="1"/>
</dbReference>
<evidence type="ECO:0008006" key="4">
    <source>
        <dbReference type="Google" id="ProtNLM"/>
    </source>
</evidence>
<accession>A0AB34JRF7</accession>
<dbReference type="PANTHER" id="PTHR31984:SF17">
    <property type="entry name" value="TRANSCRIPTIONAL REGULATOR"/>
    <property type="match status" value="1"/>
</dbReference>
<dbReference type="PANTHER" id="PTHR31984">
    <property type="entry name" value="TRANSPORTER, PUTATIVE (DUF179)-RELATED"/>
    <property type="match status" value="1"/>
</dbReference>
<sequence length="312" mass="33353">MRLWFAAACALACSPSVSAVVLTTQGRGGRLCSARRSAAIRLQEGESLSDDEERDEVNDFRAQLLRQFGGDGGSPAASSAAEGSGGAPKIAKTLAAGQVLLAHPKRFCSSNPFARPVKDMNRFGLQGPVSGMGMPPDVKAQMLPVLLLIEHGSSGSTALLMERRTGALMGDISMEDYGCVAISPLWLGGTAKQSSLFVIHDVDDIERSTQVREGLWLGGWTEAKPRVAESALAEGRFKFFLGATEWGPGQLEQELESGAWLALDCSPELVIKDRVMGWQPGKPKPVWTELVGMLGDEAKGLMEMVYQADDDA</sequence>
<dbReference type="AlphaFoldDB" id="A0AB34JRF7"/>
<name>A0AB34JRF7_PRYPA</name>
<feature type="chain" id="PRO_5044209739" description="Transcriptional regulator" evidence="1">
    <location>
        <begin position="20"/>
        <end position="312"/>
    </location>
</feature>
<comment type="caution">
    <text evidence="2">The sequence shown here is derived from an EMBL/GenBank/DDBJ whole genome shotgun (WGS) entry which is preliminary data.</text>
</comment>
<keyword evidence="3" id="KW-1185">Reference proteome</keyword>
<dbReference type="Proteomes" id="UP001515480">
    <property type="component" value="Unassembled WGS sequence"/>
</dbReference>
<proteinExistence type="predicted"/>
<dbReference type="InterPro" id="IPR003774">
    <property type="entry name" value="AlgH-like"/>
</dbReference>
<organism evidence="2 3">
    <name type="scientific">Prymnesium parvum</name>
    <name type="common">Toxic golden alga</name>
    <dbReference type="NCBI Taxonomy" id="97485"/>
    <lineage>
        <taxon>Eukaryota</taxon>
        <taxon>Haptista</taxon>
        <taxon>Haptophyta</taxon>
        <taxon>Prymnesiophyceae</taxon>
        <taxon>Prymnesiales</taxon>
        <taxon>Prymnesiaceae</taxon>
        <taxon>Prymnesium</taxon>
    </lineage>
</organism>